<feature type="domain" description="AMP-dependent synthetase/ligase" evidence="1">
    <location>
        <begin position="8"/>
        <end position="363"/>
    </location>
</feature>
<dbReference type="Gene3D" id="3.30.300.30">
    <property type="match status" value="1"/>
</dbReference>
<organism evidence="3 4">
    <name type="scientific">Paractinoplanes rhizophilus</name>
    <dbReference type="NCBI Taxonomy" id="1416877"/>
    <lineage>
        <taxon>Bacteria</taxon>
        <taxon>Bacillati</taxon>
        <taxon>Actinomycetota</taxon>
        <taxon>Actinomycetes</taxon>
        <taxon>Micromonosporales</taxon>
        <taxon>Micromonosporaceae</taxon>
        <taxon>Paractinoplanes</taxon>
    </lineage>
</organism>
<dbReference type="InterPro" id="IPR000873">
    <property type="entry name" value="AMP-dep_synth/lig_dom"/>
</dbReference>
<keyword evidence="3" id="KW-0436">Ligase</keyword>
<reference evidence="4" key="1">
    <citation type="journal article" date="2019" name="Int. J. Syst. Evol. Microbiol.">
        <title>The Global Catalogue of Microorganisms (GCM) 10K type strain sequencing project: providing services to taxonomists for standard genome sequencing and annotation.</title>
        <authorList>
            <consortium name="The Broad Institute Genomics Platform"/>
            <consortium name="The Broad Institute Genome Sequencing Center for Infectious Disease"/>
            <person name="Wu L."/>
            <person name="Ma J."/>
        </authorList>
    </citation>
    <scope>NUCLEOTIDE SEQUENCE [LARGE SCALE GENOMIC DNA]</scope>
    <source>
        <strain evidence="4">XZYJT-10</strain>
    </source>
</reference>
<dbReference type="EMBL" id="JBHTBJ010000025">
    <property type="protein sequence ID" value="MFC7277725.1"/>
    <property type="molecule type" value="Genomic_DNA"/>
</dbReference>
<feature type="domain" description="AMP-binding enzyme C-terminal" evidence="2">
    <location>
        <begin position="413"/>
        <end position="488"/>
    </location>
</feature>
<dbReference type="PANTHER" id="PTHR43767:SF12">
    <property type="entry name" value="AMP-DEPENDENT SYNTHETASE AND LIGASE"/>
    <property type="match status" value="1"/>
</dbReference>
<dbReference type="InterPro" id="IPR025110">
    <property type="entry name" value="AMP-bd_C"/>
</dbReference>
<dbReference type="InterPro" id="IPR042099">
    <property type="entry name" value="ANL_N_sf"/>
</dbReference>
<evidence type="ECO:0000313" key="4">
    <source>
        <dbReference type="Proteomes" id="UP001596548"/>
    </source>
</evidence>
<dbReference type="Pfam" id="PF00501">
    <property type="entry name" value="AMP-binding"/>
    <property type="match status" value="1"/>
</dbReference>
<protein>
    <submittedName>
        <fullName evidence="3">Long-chain fatty acid--CoA ligase</fullName>
    </submittedName>
</protein>
<dbReference type="InterPro" id="IPR050237">
    <property type="entry name" value="ATP-dep_AMP-bd_enzyme"/>
</dbReference>
<dbReference type="RefSeq" id="WP_378973687.1">
    <property type="nucleotide sequence ID" value="NZ_JBHTBJ010000025.1"/>
</dbReference>
<dbReference type="SUPFAM" id="SSF56801">
    <property type="entry name" value="Acetyl-CoA synthetase-like"/>
    <property type="match status" value="1"/>
</dbReference>
<evidence type="ECO:0000259" key="2">
    <source>
        <dbReference type="Pfam" id="PF13193"/>
    </source>
</evidence>
<dbReference type="PANTHER" id="PTHR43767">
    <property type="entry name" value="LONG-CHAIN-FATTY-ACID--COA LIGASE"/>
    <property type="match status" value="1"/>
</dbReference>
<dbReference type="CDD" id="cd05936">
    <property type="entry name" value="FC-FACS_FadD_like"/>
    <property type="match status" value="1"/>
</dbReference>
<keyword evidence="4" id="KW-1185">Reference proteome</keyword>
<dbReference type="Proteomes" id="UP001596548">
    <property type="component" value="Unassembled WGS sequence"/>
</dbReference>
<proteinExistence type="predicted"/>
<name>A0ABW2HYW1_9ACTN</name>
<sequence>MLNLAVILRESAAARPDAPAVLHDGGVVTYAELDARSDALAAGLAARGVRPGTAIALQLPNIPEFLVAYYGILKAGGVVVPMNVLLRAPEIAYQLTDSGARALITWAGTAAEAGKAAAEAGVGEVYVVGAGTFDDLLAPVAEPLPLCERAPGDTAAVVYTSGTTGVPKGAELTHFQLYMNADIPGRLFEIRPDDVVIAALPFFHVYGMSSTMNLAVRFGAALSLVPRFTPDRVLATIERDRATVFDGVPTMFGALLASARTTDYDTSSLRVCVSGGDAIPAHVLDEFERQFRVPILEGYGMTETASTITFNRSPEDRRMYSVGKPVWGVEVEVWDDDDRRLPPGRGHIGELVTRGYHTMRRYHGHPAATADAFRGGWFHTGDLGYADADGFFYIVDRKKELIIRGGYNVYPREVEEVLYRHPDLIEAAVIGVPDERLGQEVKAIVVPAPGRTPAAGDIVEYCRERLAAYKYPRLVELRDELPLTASGKVAKKELV</sequence>
<evidence type="ECO:0000259" key="1">
    <source>
        <dbReference type="Pfam" id="PF00501"/>
    </source>
</evidence>
<evidence type="ECO:0000313" key="3">
    <source>
        <dbReference type="EMBL" id="MFC7277725.1"/>
    </source>
</evidence>
<comment type="caution">
    <text evidence="3">The sequence shown here is derived from an EMBL/GenBank/DDBJ whole genome shotgun (WGS) entry which is preliminary data.</text>
</comment>
<gene>
    <name evidence="3" type="ORF">ACFQS1_27375</name>
</gene>
<dbReference type="Pfam" id="PF13193">
    <property type="entry name" value="AMP-binding_C"/>
    <property type="match status" value="1"/>
</dbReference>
<dbReference type="Gene3D" id="3.40.50.12780">
    <property type="entry name" value="N-terminal domain of ligase-like"/>
    <property type="match status" value="1"/>
</dbReference>
<dbReference type="InterPro" id="IPR020845">
    <property type="entry name" value="AMP-binding_CS"/>
</dbReference>
<accession>A0ABW2HYW1</accession>
<dbReference type="PROSITE" id="PS00455">
    <property type="entry name" value="AMP_BINDING"/>
    <property type="match status" value="1"/>
</dbReference>
<dbReference type="InterPro" id="IPR045851">
    <property type="entry name" value="AMP-bd_C_sf"/>
</dbReference>
<dbReference type="GO" id="GO:0016874">
    <property type="term" value="F:ligase activity"/>
    <property type="evidence" value="ECO:0007669"/>
    <property type="project" value="UniProtKB-KW"/>
</dbReference>